<keyword evidence="1" id="KW-0560">Oxidoreductase</keyword>
<evidence type="ECO:0000256" key="1">
    <source>
        <dbReference type="ARBA" id="ARBA00023002"/>
    </source>
</evidence>
<keyword evidence="5" id="KW-1185">Reference proteome</keyword>
<comment type="caution">
    <text evidence="4">The sequence shown here is derived from an EMBL/GenBank/DDBJ whole genome shotgun (WGS) entry which is preliminary data.</text>
</comment>
<feature type="domain" description="D-isomer specific 2-hydroxyacid dehydrogenase NAD-binding" evidence="3">
    <location>
        <begin position="103"/>
        <end position="275"/>
    </location>
</feature>
<accession>A0A0C1XZE2</accession>
<dbReference type="CDD" id="cd12164">
    <property type="entry name" value="GDH_like_2"/>
    <property type="match status" value="1"/>
</dbReference>
<dbReference type="GO" id="GO:0016616">
    <property type="term" value="F:oxidoreductase activity, acting on the CH-OH group of donors, NAD or NADP as acceptor"/>
    <property type="evidence" value="ECO:0007669"/>
    <property type="project" value="UniProtKB-ARBA"/>
</dbReference>
<dbReference type="Gene3D" id="3.40.50.720">
    <property type="entry name" value="NAD(P)-binding Rossmann-like Domain"/>
    <property type="match status" value="2"/>
</dbReference>
<evidence type="ECO:0000259" key="3">
    <source>
        <dbReference type="Pfam" id="PF02826"/>
    </source>
</evidence>
<dbReference type="InterPro" id="IPR036291">
    <property type="entry name" value="NAD(P)-bd_dom_sf"/>
</dbReference>
<dbReference type="RefSeq" id="WP_040039062.1">
    <property type="nucleotide sequence ID" value="NZ_JWJG01000028.1"/>
</dbReference>
<dbReference type="GO" id="GO:0051287">
    <property type="term" value="F:NAD binding"/>
    <property type="evidence" value="ECO:0007669"/>
    <property type="project" value="InterPro"/>
</dbReference>
<reference evidence="4 5" key="1">
    <citation type="submission" date="2014-12" db="EMBL/GenBank/DDBJ databases">
        <title>Denitrispirillum autotrophicum gen. nov., sp. nov., Denitrifying, Facultatively Autotrophic Bacteria Isolated from Rice Paddy Soil.</title>
        <authorList>
            <person name="Ishii S."/>
            <person name="Ashida N."/>
            <person name="Ohno H."/>
            <person name="Otsuka S."/>
            <person name="Yokota A."/>
            <person name="Senoo K."/>
        </authorList>
    </citation>
    <scope>NUCLEOTIDE SEQUENCE [LARGE SCALE GENOMIC DNA]</scope>
    <source>
        <strain evidence="4 5">TSA66</strain>
    </source>
</reference>
<dbReference type="STRING" id="709839.TSA66_03915"/>
<proteinExistence type="predicted"/>
<dbReference type="OrthoDB" id="9787219at2"/>
<dbReference type="PANTHER" id="PTHR43333:SF1">
    <property type="entry name" value="D-ISOMER SPECIFIC 2-HYDROXYACID DEHYDROGENASE NAD-BINDING DOMAIN-CONTAINING PROTEIN"/>
    <property type="match status" value="1"/>
</dbReference>
<dbReference type="InterPro" id="IPR006140">
    <property type="entry name" value="D-isomer_DH_NAD-bd"/>
</dbReference>
<dbReference type="Pfam" id="PF02826">
    <property type="entry name" value="2-Hacid_dh_C"/>
    <property type="match status" value="1"/>
</dbReference>
<protein>
    <submittedName>
        <fullName evidence="4">Glyoxylate reductase</fullName>
    </submittedName>
</protein>
<dbReference type="AlphaFoldDB" id="A0A0C1XZE2"/>
<keyword evidence="2" id="KW-0520">NAD</keyword>
<dbReference type="PANTHER" id="PTHR43333">
    <property type="entry name" value="2-HACID_DH_C DOMAIN-CONTAINING PROTEIN"/>
    <property type="match status" value="1"/>
</dbReference>
<dbReference type="PROSITE" id="PS00671">
    <property type="entry name" value="D_2_HYDROXYACID_DH_3"/>
    <property type="match status" value="1"/>
</dbReference>
<dbReference type="InterPro" id="IPR029753">
    <property type="entry name" value="D-isomer_DH_CS"/>
</dbReference>
<evidence type="ECO:0000313" key="5">
    <source>
        <dbReference type="Proteomes" id="UP000031572"/>
    </source>
</evidence>
<dbReference type="Proteomes" id="UP000031572">
    <property type="component" value="Unassembled WGS sequence"/>
</dbReference>
<name>A0A0C1XZE2_9BURK</name>
<dbReference type="EMBL" id="JWJG01000028">
    <property type="protein sequence ID" value="KIF80148.1"/>
    <property type="molecule type" value="Genomic_DNA"/>
</dbReference>
<sequence>MRILFHSSADDPAAWLSALAAALPEASLRVWQEGDDAPADYALVWKPPAAMLQGRHALKGIFNLGAGVDAILQLGDALPAGVPLIRLDDAGMAIQMAEYVMHAVLRYYRRFDELEAQARAGKWNRSLHPFRKSDFPVGILGLGVLGTKIAQALAPFGFPLLGWSRSGKDIPGVSCHAGEPELDTFLRSTRVLVCVLPLTSETAGILNRANMAKLRNGAYVINIARGAHLVEEDLLALLHEGHIAGATLDVFQTEPLPAAHPFWQEPRVTITPHVAALTLLQESVEQIAVKIRAMQRGETVAGIVDRNKGY</sequence>
<organism evidence="4 5">
    <name type="scientific">Noviherbaspirillum autotrophicum</name>
    <dbReference type="NCBI Taxonomy" id="709839"/>
    <lineage>
        <taxon>Bacteria</taxon>
        <taxon>Pseudomonadati</taxon>
        <taxon>Pseudomonadota</taxon>
        <taxon>Betaproteobacteria</taxon>
        <taxon>Burkholderiales</taxon>
        <taxon>Oxalobacteraceae</taxon>
        <taxon>Noviherbaspirillum</taxon>
    </lineage>
</organism>
<evidence type="ECO:0000313" key="4">
    <source>
        <dbReference type="EMBL" id="KIF80148.1"/>
    </source>
</evidence>
<evidence type="ECO:0000256" key="2">
    <source>
        <dbReference type="ARBA" id="ARBA00023027"/>
    </source>
</evidence>
<dbReference type="SUPFAM" id="SSF51735">
    <property type="entry name" value="NAD(P)-binding Rossmann-fold domains"/>
    <property type="match status" value="1"/>
</dbReference>
<gene>
    <name evidence="4" type="ORF">TSA66_03915</name>
</gene>